<evidence type="ECO:0000313" key="2">
    <source>
        <dbReference type="Proteomes" id="UP000503308"/>
    </source>
</evidence>
<gene>
    <name evidence="1" type="ORF">G3256_18295</name>
</gene>
<sequence>MFQPIIPGSGLAGWSFLQRTYDTQIRTFSEAPQQSRVADYFAENITGVKTAKDLVSDRRLLEVALGAFGLQDDIENRFFIQKMLEEGSVNDDALANRFSDRRYSEFVESFGFGPGETTPVGTQAFTDKLISRYFANSFEVAAGQQDDSMRVALYAQRTLAELASPAAKPPERVAAELVSASVDEYVASITDETEYFESRISSVLTVEDLLSDERLLKFSLVAFGLGDDYEEIVNFEPTAQVPENETLKKIANVLSQGSIANIALANQLDNPAYAELSRAFGFGIAEDRQTTRSSFPDIVIDRYIQQNFSVPEDAGFTGSLVISDREFELEPFSLNDMSNDAKWFTILGEPPLRALFEKAFNLPSEFGQVDIEQQLYVFKERARAAFGDDNVNRFSDPVVIEDLIQKYLTRSQIDAFSVNTSPASIALTLLQS</sequence>
<accession>A0A858SYB7</accession>
<dbReference type="Gene3D" id="1.10.3700.10">
    <property type="entry name" value="AGR C 984p-like"/>
    <property type="match status" value="2"/>
</dbReference>
<dbReference type="Proteomes" id="UP000503308">
    <property type="component" value="Chromosome"/>
</dbReference>
<dbReference type="InterPro" id="IPR023157">
    <property type="entry name" value="AGR-C-984p-like_sf"/>
</dbReference>
<reference evidence="1 2" key="1">
    <citation type="submission" date="2020-02" db="EMBL/GenBank/DDBJ databases">
        <title>Genome sequence of Roseobacter ponti.</title>
        <authorList>
            <person name="Hollensteiner J."/>
            <person name="Schneider D."/>
            <person name="Poehlein A."/>
            <person name="Daniel R."/>
        </authorList>
    </citation>
    <scope>NUCLEOTIDE SEQUENCE [LARGE SCALE GENOMIC DNA]</scope>
    <source>
        <strain evidence="1 2">DSM 106830</strain>
    </source>
</reference>
<dbReference type="Pfam" id="PF06748">
    <property type="entry name" value="DUF1217"/>
    <property type="match status" value="2"/>
</dbReference>
<dbReference type="InterPro" id="IPR010626">
    <property type="entry name" value="DUF1217"/>
</dbReference>
<organism evidence="1 2">
    <name type="scientific">Roseobacter ponti</name>
    <dbReference type="NCBI Taxonomy" id="1891787"/>
    <lineage>
        <taxon>Bacteria</taxon>
        <taxon>Pseudomonadati</taxon>
        <taxon>Pseudomonadota</taxon>
        <taxon>Alphaproteobacteria</taxon>
        <taxon>Rhodobacterales</taxon>
        <taxon>Roseobacteraceae</taxon>
        <taxon>Roseobacter</taxon>
    </lineage>
</organism>
<dbReference type="SUPFAM" id="SSF158837">
    <property type="entry name" value="AGR C 984p-like"/>
    <property type="match status" value="2"/>
</dbReference>
<keyword evidence="2" id="KW-1185">Reference proteome</keyword>
<proteinExistence type="predicted"/>
<protein>
    <submittedName>
        <fullName evidence="1">DUF1217 domain-containing protein</fullName>
    </submittedName>
</protein>
<dbReference type="KEGG" id="rpon:G3256_18295"/>
<dbReference type="RefSeq" id="WP_169642205.1">
    <property type="nucleotide sequence ID" value="NZ_CP048788.1"/>
</dbReference>
<evidence type="ECO:0000313" key="1">
    <source>
        <dbReference type="EMBL" id="QJF52988.1"/>
    </source>
</evidence>
<dbReference type="AlphaFoldDB" id="A0A858SYB7"/>
<dbReference type="EMBL" id="CP048788">
    <property type="protein sequence ID" value="QJF52988.1"/>
    <property type="molecule type" value="Genomic_DNA"/>
</dbReference>
<name>A0A858SYB7_9RHOB</name>